<gene>
    <name evidence="2" type="ORF">Pmani_030454</name>
</gene>
<evidence type="ECO:0000313" key="2">
    <source>
        <dbReference type="EMBL" id="KAK4297092.1"/>
    </source>
</evidence>
<organism evidence="2 3">
    <name type="scientific">Petrolisthes manimaculis</name>
    <dbReference type="NCBI Taxonomy" id="1843537"/>
    <lineage>
        <taxon>Eukaryota</taxon>
        <taxon>Metazoa</taxon>
        <taxon>Ecdysozoa</taxon>
        <taxon>Arthropoda</taxon>
        <taxon>Crustacea</taxon>
        <taxon>Multicrustacea</taxon>
        <taxon>Malacostraca</taxon>
        <taxon>Eumalacostraca</taxon>
        <taxon>Eucarida</taxon>
        <taxon>Decapoda</taxon>
        <taxon>Pleocyemata</taxon>
        <taxon>Anomura</taxon>
        <taxon>Galatheoidea</taxon>
        <taxon>Porcellanidae</taxon>
        <taxon>Petrolisthes</taxon>
    </lineage>
</organism>
<dbReference type="AlphaFoldDB" id="A0AAE1TTF5"/>
<sequence length="112" mass="12291">MTPQSSSVRVWTNRCGNGMEPRERSAQGSGLSTGDRVGHEGINQRVTNASRVATRQAAEPNLFTVASQWFLFSVDDIPSSCRWMDRSDGVMLCCGWPHGSMHSLTSHNSHAL</sequence>
<name>A0AAE1TTF5_9EUCA</name>
<accession>A0AAE1TTF5</accession>
<protein>
    <submittedName>
        <fullName evidence="2">Uncharacterized protein</fullName>
    </submittedName>
</protein>
<evidence type="ECO:0000256" key="1">
    <source>
        <dbReference type="SAM" id="MobiDB-lite"/>
    </source>
</evidence>
<keyword evidence="3" id="KW-1185">Reference proteome</keyword>
<reference evidence="2" key="1">
    <citation type="submission" date="2023-11" db="EMBL/GenBank/DDBJ databases">
        <title>Genome assemblies of two species of porcelain crab, Petrolisthes cinctipes and Petrolisthes manimaculis (Anomura: Porcellanidae).</title>
        <authorList>
            <person name="Angst P."/>
        </authorList>
    </citation>
    <scope>NUCLEOTIDE SEQUENCE</scope>
    <source>
        <strain evidence="2">PB745_02</strain>
        <tissue evidence="2">Gill</tissue>
    </source>
</reference>
<dbReference type="Proteomes" id="UP001292094">
    <property type="component" value="Unassembled WGS sequence"/>
</dbReference>
<feature type="region of interest" description="Disordered" evidence="1">
    <location>
        <begin position="1"/>
        <end position="42"/>
    </location>
</feature>
<comment type="caution">
    <text evidence="2">The sequence shown here is derived from an EMBL/GenBank/DDBJ whole genome shotgun (WGS) entry which is preliminary data.</text>
</comment>
<dbReference type="EMBL" id="JAWZYT010003716">
    <property type="protein sequence ID" value="KAK4297092.1"/>
    <property type="molecule type" value="Genomic_DNA"/>
</dbReference>
<proteinExistence type="predicted"/>
<feature type="compositionally biased region" description="Polar residues" evidence="1">
    <location>
        <begin position="1"/>
        <end position="10"/>
    </location>
</feature>
<evidence type="ECO:0000313" key="3">
    <source>
        <dbReference type="Proteomes" id="UP001292094"/>
    </source>
</evidence>